<dbReference type="CDD" id="cd22343">
    <property type="entry name" value="PDDEXK_lambda_exonuclease-like"/>
    <property type="match status" value="1"/>
</dbReference>
<accession>A0A0M0JXJ9</accession>
<dbReference type="GO" id="GO:0006281">
    <property type="term" value="P:DNA repair"/>
    <property type="evidence" value="ECO:0007669"/>
    <property type="project" value="UniProtKB-ARBA"/>
</dbReference>
<feature type="domain" description="YqaJ viral recombinase" evidence="1">
    <location>
        <begin position="12"/>
        <end position="139"/>
    </location>
</feature>
<comment type="caution">
    <text evidence="2">The sequence shown here is derived from an EMBL/GenBank/DDBJ whole genome shotgun (WGS) entry which is preliminary data.</text>
</comment>
<dbReference type="InterPro" id="IPR051703">
    <property type="entry name" value="NF-kappa-B_Signaling_Reg"/>
</dbReference>
<dbReference type="NCBIfam" id="TIGR03033">
    <property type="entry name" value="phage_rel_nuc"/>
    <property type="match status" value="1"/>
</dbReference>
<reference evidence="3" key="1">
    <citation type="journal article" date="2015" name="PLoS Genet.">
        <title>Genome Sequence and Transcriptome Analyses of Chrysochromulina tobin: Metabolic Tools for Enhanced Algal Fitness in the Prominent Order Prymnesiales (Haptophyceae).</title>
        <authorList>
            <person name="Hovde B.T."/>
            <person name="Deodato C.R."/>
            <person name="Hunsperger H.M."/>
            <person name="Ryken S.A."/>
            <person name="Yost W."/>
            <person name="Jha R.K."/>
            <person name="Patterson J."/>
            <person name="Monnat R.J. Jr."/>
            <person name="Barlow S.B."/>
            <person name="Starkenburg S.R."/>
            <person name="Cattolico R.A."/>
        </authorList>
    </citation>
    <scope>NUCLEOTIDE SEQUENCE</scope>
    <source>
        <strain evidence="3">CCMP291</strain>
    </source>
</reference>
<dbReference type="AlphaFoldDB" id="A0A0M0JXJ9"/>
<dbReference type="Pfam" id="PF09588">
    <property type="entry name" value="YqaJ"/>
    <property type="match status" value="1"/>
</dbReference>
<dbReference type="Gene3D" id="3.90.320.10">
    <property type="match status" value="1"/>
</dbReference>
<gene>
    <name evidence="2" type="ORF">Ctob_016046</name>
</gene>
<name>A0A0M0JXJ9_9EUKA</name>
<dbReference type="PANTHER" id="PTHR46609:SF6">
    <property type="entry name" value="EXONUCLEASE, PHAGE-TYPE_RECB, C-TERMINAL DOMAIN-CONTAINING PROTEIN-RELATED"/>
    <property type="match status" value="1"/>
</dbReference>
<evidence type="ECO:0000313" key="2">
    <source>
        <dbReference type="EMBL" id="KOO31391.1"/>
    </source>
</evidence>
<protein>
    <submittedName>
        <fullName evidence="2">Viral recombinase domain like protein</fullName>
    </submittedName>
</protein>
<evidence type="ECO:0000313" key="3">
    <source>
        <dbReference type="Proteomes" id="UP000037460"/>
    </source>
</evidence>
<proteinExistence type="predicted"/>
<dbReference type="Proteomes" id="UP000037460">
    <property type="component" value="Unassembled WGS sequence"/>
</dbReference>
<keyword evidence="3" id="KW-1185">Reference proteome</keyword>
<dbReference type="EMBL" id="JWZX01002025">
    <property type="protein sequence ID" value="KOO31391.1"/>
    <property type="molecule type" value="Genomic_DNA"/>
</dbReference>
<evidence type="ECO:0000259" key="1">
    <source>
        <dbReference type="Pfam" id="PF09588"/>
    </source>
</evidence>
<dbReference type="InterPro" id="IPR011335">
    <property type="entry name" value="Restrct_endonuc-II-like"/>
</dbReference>
<sequence length="232" mass="26038">MTTATLQQGSPEWHAARIGKLTASNVGAALGLCSWTSRKVAYERAIGTDTFEGNDATRWGTANEPNALATYCAHTGNLVKPTGLHVHKHADWLAGSPDGLIGTEGIVEAKCPYWSKTPHQTIPLYYYLQINLCLECADREWCDFISWTPGAYKVIRVTRDRDLHDVLKSTHYAQFYRAMCDGTGPPKFAKGEKEMIYKMVYESRNTHMDAEFWDCAETRTLPPTPDDFPDLE</sequence>
<dbReference type="InterPro" id="IPR011604">
    <property type="entry name" value="PDDEXK-like_dom_sf"/>
</dbReference>
<dbReference type="PANTHER" id="PTHR46609">
    <property type="entry name" value="EXONUCLEASE, PHAGE-TYPE/RECB, C-TERMINAL DOMAIN-CONTAINING PROTEIN"/>
    <property type="match status" value="1"/>
</dbReference>
<dbReference type="OrthoDB" id="6108535at2759"/>
<dbReference type="InterPro" id="IPR017482">
    <property type="entry name" value="Lambda-type_endonuclease"/>
</dbReference>
<dbReference type="InterPro" id="IPR019080">
    <property type="entry name" value="YqaJ_viral_recombinase"/>
</dbReference>
<organism evidence="2 3">
    <name type="scientific">Chrysochromulina tobinii</name>
    <dbReference type="NCBI Taxonomy" id="1460289"/>
    <lineage>
        <taxon>Eukaryota</taxon>
        <taxon>Haptista</taxon>
        <taxon>Haptophyta</taxon>
        <taxon>Prymnesiophyceae</taxon>
        <taxon>Prymnesiales</taxon>
        <taxon>Chrysochromulinaceae</taxon>
        <taxon>Chrysochromulina</taxon>
    </lineage>
</organism>
<dbReference type="SUPFAM" id="SSF52980">
    <property type="entry name" value="Restriction endonuclease-like"/>
    <property type="match status" value="1"/>
</dbReference>